<evidence type="ECO:0000259" key="5">
    <source>
        <dbReference type="Pfam" id="PF13191"/>
    </source>
</evidence>
<dbReference type="PRINTS" id="PR00320">
    <property type="entry name" value="GPROTEINBRPT"/>
</dbReference>
<feature type="region of interest" description="Disordered" evidence="4">
    <location>
        <begin position="1"/>
        <end position="20"/>
    </location>
</feature>
<accession>A0A6H1TSM6</accession>
<dbReference type="KEGG" id="oxy:HCG48_01630"/>
<gene>
    <name evidence="6" type="ORF">HCG48_01630</name>
</gene>
<dbReference type="SUPFAM" id="SSF52540">
    <property type="entry name" value="P-loop containing nucleoside triphosphate hydrolases"/>
    <property type="match status" value="1"/>
</dbReference>
<dbReference type="Gene3D" id="3.40.50.300">
    <property type="entry name" value="P-loop containing nucleotide triphosphate hydrolases"/>
    <property type="match status" value="1"/>
</dbReference>
<evidence type="ECO:0000256" key="2">
    <source>
        <dbReference type="ARBA" id="ARBA00022737"/>
    </source>
</evidence>
<feature type="repeat" description="WD" evidence="3">
    <location>
        <begin position="1139"/>
        <end position="1180"/>
    </location>
</feature>
<feature type="domain" description="Orc1-like AAA ATPase" evidence="5">
    <location>
        <begin position="124"/>
        <end position="235"/>
    </location>
</feature>
<dbReference type="Pfam" id="PF00805">
    <property type="entry name" value="Pentapeptide"/>
    <property type="match status" value="1"/>
</dbReference>
<feature type="repeat" description="WD" evidence="3">
    <location>
        <begin position="753"/>
        <end position="793"/>
    </location>
</feature>
<dbReference type="SUPFAM" id="SSF141571">
    <property type="entry name" value="Pentapeptide repeat-like"/>
    <property type="match status" value="1"/>
</dbReference>
<dbReference type="Proteomes" id="UP000500857">
    <property type="component" value="Chromosome"/>
</dbReference>
<dbReference type="PROSITE" id="PS50294">
    <property type="entry name" value="WD_REPEATS_REGION"/>
    <property type="match status" value="10"/>
</dbReference>
<dbReference type="PRINTS" id="PR00364">
    <property type="entry name" value="DISEASERSIST"/>
</dbReference>
<evidence type="ECO:0000256" key="1">
    <source>
        <dbReference type="ARBA" id="ARBA00022574"/>
    </source>
</evidence>
<dbReference type="InterPro" id="IPR015943">
    <property type="entry name" value="WD40/YVTN_repeat-like_dom_sf"/>
</dbReference>
<dbReference type="SMART" id="SM00320">
    <property type="entry name" value="WD40"/>
    <property type="match status" value="14"/>
</dbReference>
<dbReference type="InterPro" id="IPR001680">
    <property type="entry name" value="WD40_rpt"/>
</dbReference>
<dbReference type="Gene3D" id="2.160.20.80">
    <property type="entry name" value="E3 ubiquitin-protein ligase SopA"/>
    <property type="match status" value="1"/>
</dbReference>
<feature type="repeat" description="WD" evidence="3">
    <location>
        <begin position="669"/>
        <end position="710"/>
    </location>
</feature>
<dbReference type="InterPro" id="IPR020472">
    <property type="entry name" value="WD40_PAC1"/>
</dbReference>
<dbReference type="RefSeq" id="WP_168567602.1">
    <property type="nucleotide sequence ID" value="NZ_CP051167.1"/>
</dbReference>
<name>A0A6H1TSM6_9CYAN</name>
<dbReference type="Pfam" id="PF13191">
    <property type="entry name" value="AAA_16"/>
    <property type="match status" value="1"/>
</dbReference>
<feature type="repeat" description="WD" evidence="3">
    <location>
        <begin position="879"/>
        <end position="920"/>
    </location>
</feature>
<dbReference type="InterPro" id="IPR001646">
    <property type="entry name" value="5peptide_repeat"/>
</dbReference>
<protein>
    <submittedName>
        <fullName evidence="6">AAA family ATPase</fullName>
    </submittedName>
</protein>
<feature type="repeat" description="WD" evidence="3">
    <location>
        <begin position="625"/>
        <end position="666"/>
    </location>
</feature>
<reference evidence="6 7" key="1">
    <citation type="submission" date="2020-04" db="EMBL/GenBank/DDBJ databases">
        <authorList>
            <person name="Basu S."/>
            <person name="Maruthanayagam V."/>
            <person name="Chakraborty S."/>
            <person name="Pramanik A."/>
            <person name="Mukherjee J."/>
            <person name="Brink B."/>
        </authorList>
    </citation>
    <scope>NUCLEOTIDE SEQUENCE [LARGE SCALE GENOMIC DNA]</scope>
    <source>
        <strain evidence="6 7">AP17</strain>
    </source>
</reference>
<feature type="repeat" description="WD" evidence="3">
    <location>
        <begin position="583"/>
        <end position="624"/>
    </location>
</feature>
<dbReference type="AlphaFoldDB" id="A0A6H1TSM6"/>
<feature type="repeat" description="WD" evidence="3">
    <location>
        <begin position="1047"/>
        <end position="1088"/>
    </location>
</feature>
<sequence>MTSATPSHSSPSKRSKRDRGYVLTAAGAEKLKDRIAEIEAETGIKYTAPKIAERTQLIGSQGLHATTVRKILRGKGRVDESSLKLLFEVFDLELEHEDYTQPGVQEVARREPRQDWGEAVDVSEFYGRERELKTLQEWILDDRCRLVVILGMGGIGKTSLATTLARRLQPHFDAILWRSLHNPPPIEQWLTQLLQLLAPGGHRGGKLPKTTDGLMVEAIALLRQQRVLLVLDNLETILKTGSPAGRYREEYGEYGEFFGRLAESDGQSCLILTSREKPQGIAALEGDFLPVRSWYLTGLGDREGEQILHLKGLQGSSTRLRELIRAYQGNPLALKIVANSIQELFAGHLDEFLDRGVTVFNGIRNLLERQFERLSPLEQQILYWLAIAREPMGVAQLSANLVPPARSSRILEALEFIGWRSLIEMRRTAAGQEFTLQPAVMEYVSDRLIETVTEEVAIACESACLDSIHLFKSHPLIQAEARDALRQCQRDLILKPIAEQLLAHFGGKDTLSTLLRQLLACLREDASSSGGYLAGNILNLLIDLNVELTGYNLSHLTIWQADFQGVNLRGVDFSHSNLSKSVFSENFGNVYGIALSGDGHTLVTGHVDGEIRLWNTRDGQPLLSTPGHSSTVWGVAFAPDGGRLATCSFDSTIRLWEVRGSQARAIAIFQGHRDWVWAIAFSPDGRTLASCSSDRTVKLWDLDRGECRATLSGHEDLVDCLAFSPDGELLASGGADRTIRLWKCQSDTCVGVLRGHTSQISGLSFTPDGRGLASCEAQRICVWDLKTRRCTQTWEGDLQLVWSIAFAPGNGRRLLVGDGDRVDCFDLDTRRRDRYLSEFSGQVWSVAWSRDGSTIAASDKQVVKLAQVGDRRLEPLQTLKSYTNAVWAVAFSPQGDTIASGGADGLISLWDVHGGRWLETLQHHHKPIRTLAFSPDGQLLASGSEDETIWLYDCDRDRPYPTFPGHTGSVRSLAFSPNGQTLASASADGTIRLWDTRDRRVLKWLRGHQSWVLGVAFSPDGRTLASASADHSVRLWDVASGACLKTLFGHEGFVCAVSFSPDGRTLASASEDCTIRLWNLETGQGDRPLQGHESLVWSVVFCPPVSGAESPAPLRLASSSIDRTIRLWNLETGRCDRIFDGHRGPVWSLAPSPDGQTLLSGSQDQTLKVWNLATGDCTLSLRPQRLYEGMKIAGVTGLSPARKATLKALGAIELGE</sequence>
<dbReference type="PANTHER" id="PTHR19848:SF8">
    <property type="entry name" value="F-BOX AND WD REPEAT DOMAIN CONTAINING 7"/>
    <property type="match status" value="1"/>
</dbReference>
<dbReference type="PROSITE" id="PS00678">
    <property type="entry name" value="WD_REPEATS_1"/>
    <property type="match status" value="9"/>
</dbReference>
<feature type="compositionally biased region" description="Low complexity" evidence="4">
    <location>
        <begin position="1"/>
        <end position="10"/>
    </location>
</feature>
<keyword evidence="7" id="KW-1185">Reference proteome</keyword>
<evidence type="ECO:0000256" key="3">
    <source>
        <dbReference type="PROSITE-ProRule" id="PRU00221"/>
    </source>
</evidence>
<dbReference type="PANTHER" id="PTHR19848">
    <property type="entry name" value="WD40 REPEAT PROTEIN"/>
    <property type="match status" value="1"/>
</dbReference>
<dbReference type="CDD" id="cd00200">
    <property type="entry name" value="WD40"/>
    <property type="match status" value="2"/>
</dbReference>
<organism evidence="6 7">
    <name type="scientific">Oxynema aestuarii AP17</name>
    <dbReference type="NCBI Taxonomy" id="2064643"/>
    <lineage>
        <taxon>Bacteria</taxon>
        <taxon>Bacillati</taxon>
        <taxon>Cyanobacteriota</taxon>
        <taxon>Cyanophyceae</taxon>
        <taxon>Oscillatoriophycideae</taxon>
        <taxon>Oscillatoriales</taxon>
        <taxon>Oscillatoriaceae</taxon>
        <taxon>Oxynema</taxon>
        <taxon>Oxynema aestuarii</taxon>
    </lineage>
</organism>
<feature type="repeat" description="WD" evidence="3">
    <location>
        <begin position="1005"/>
        <end position="1046"/>
    </location>
</feature>
<dbReference type="Gene3D" id="2.130.10.10">
    <property type="entry name" value="YVTN repeat-like/Quinoprotein amine dehydrogenase"/>
    <property type="match status" value="5"/>
</dbReference>
<evidence type="ECO:0000313" key="6">
    <source>
        <dbReference type="EMBL" id="QIZ69445.1"/>
    </source>
</evidence>
<evidence type="ECO:0000256" key="4">
    <source>
        <dbReference type="SAM" id="MobiDB-lite"/>
    </source>
</evidence>
<dbReference type="PROSITE" id="PS50082">
    <property type="entry name" value="WD_REPEATS_2"/>
    <property type="match status" value="12"/>
</dbReference>
<proteinExistence type="predicted"/>
<dbReference type="EMBL" id="CP051167">
    <property type="protein sequence ID" value="QIZ69445.1"/>
    <property type="molecule type" value="Genomic_DNA"/>
</dbReference>
<feature type="repeat" description="WD" evidence="3">
    <location>
        <begin position="921"/>
        <end position="953"/>
    </location>
</feature>
<dbReference type="InterPro" id="IPR019775">
    <property type="entry name" value="WD40_repeat_CS"/>
</dbReference>
<evidence type="ECO:0000313" key="7">
    <source>
        <dbReference type="Proteomes" id="UP000500857"/>
    </source>
</evidence>
<feature type="repeat" description="WD" evidence="3">
    <location>
        <begin position="1089"/>
        <end position="1138"/>
    </location>
</feature>
<keyword evidence="1 3" id="KW-0853">WD repeat</keyword>
<feature type="repeat" description="WD" evidence="3">
    <location>
        <begin position="963"/>
        <end position="1004"/>
    </location>
</feature>
<feature type="repeat" description="WD" evidence="3">
    <location>
        <begin position="711"/>
        <end position="752"/>
    </location>
</feature>
<dbReference type="InterPro" id="IPR041664">
    <property type="entry name" value="AAA_16"/>
</dbReference>
<keyword evidence="2" id="KW-0677">Repeat</keyword>
<dbReference type="Pfam" id="PF00400">
    <property type="entry name" value="WD40"/>
    <property type="match status" value="12"/>
</dbReference>
<dbReference type="SUPFAM" id="SSF50978">
    <property type="entry name" value="WD40 repeat-like"/>
    <property type="match status" value="2"/>
</dbReference>
<dbReference type="InterPro" id="IPR027417">
    <property type="entry name" value="P-loop_NTPase"/>
</dbReference>
<dbReference type="InterPro" id="IPR036322">
    <property type="entry name" value="WD40_repeat_dom_sf"/>
</dbReference>